<dbReference type="PANTHER" id="PTHR43827">
    <property type="entry name" value="2,5-DIKETO-D-GLUCONIC ACID REDUCTASE"/>
    <property type="match status" value="1"/>
</dbReference>
<reference evidence="8 9" key="1">
    <citation type="submission" date="2018-05" db="EMBL/GenBank/DDBJ databases">
        <title>Genomic Encyclopedia of Type Strains, Phase IV (KMG-IV): sequencing the most valuable type-strain genomes for metagenomic binning, comparative biology and taxonomic classification.</title>
        <authorList>
            <person name="Goeker M."/>
        </authorList>
    </citation>
    <scope>NUCLEOTIDE SEQUENCE [LARGE SCALE GENOMIC DNA]</scope>
    <source>
        <strain evidence="8 9">DSM 24995</strain>
    </source>
</reference>
<dbReference type="RefSeq" id="WP_167437681.1">
    <property type="nucleotide sequence ID" value="NZ_QJKD01000013.1"/>
</dbReference>
<dbReference type="Gene3D" id="3.20.20.100">
    <property type="entry name" value="NADP-dependent oxidoreductase domain"/>
    <property type="match status" value="1"/>
</dbReference>
<dbReference type="PIRSF" id="PIRSF000097">
    <property type="entry name" value="AKR"/>
    <property type="match status" value="1"/>
</dbReference>
<protein>
    <submittedName>
        <fullName evidence="8">Diketogulonate reductase-like aldo/keto reductase</fullName>
    </submittedName>
</protein>
<sequence length="275" mass="31899">MDDNISILRNGISRQMIGVGTYKASAEGCMKEIIHTAWKLGYRGIDTAEHYGNESEIGEALRTCNYNREELFLTTKIWNEDHGYEKAIRAFEKSEQRLGTTIDLLLIHWPCPMNGLYEETWKALQDLYAEKRVKAIGVSNFKIHHLETLKKLGGEIPMVNQIEMHPFFIDWEMLDYCRKNDICVEAWSPLLRGAEIFRNPVIEAVASHYGRTPVQITLRYLTGLGARVLVKASNPDHARQNLDIFDFQLTKEDIELMMTLNTGRRYYQDPDEYYL</sequence>
<keyword evidence="9" id="KW-1185">Reference proteome</keyword>
<evidence type="ECO:0000256" key="3">
    <source>
        <dbReference type="ARBA" id="ARBA00023002"/>
    </source>
</evidence>
<evidence type="ECO:0000259" key="7">
    <source>
        <dbReference type="Pfam" id="PF00248"/>
    </source>
</evidence>
<evidence type="ECO:0000256" key="4">
    <source>
        <dbReference type="PIRSR" id="PIRSR000097-1"/>
    </source>
</evidence>
<name>A0A2V3XY12_9FIRM</name>
<evidence type="ECO:0000256" key="5">
    <source>
        <dbReference type="PIRSR" id="PIRSR000097-2"/>
    </source>
</evidence>
<feature type="binding site" evidence="5">
    <location>
        <position position="108"/>
    </location>
    <ligand>
        <name>substrate</name>
    </ligand>
</feature>
<dbReference type="Pfam" id="PF00248">
    <property type="entry name" value="Aldo_ket_red"/>
    <property type="match status" value="1"/>
</dbReference>
<dbReference type="GO" id="GO:0016616">
    <property type="term" value="F:oxidoreductase activity, acting on the CH-OH group of donors, NAD or NADP as acceptor"/>
    <property type="evidence" value="ECO:0007669"/>
    <property type="project" value="UniProtKB-ARBA"/>
</dbReference>
<dbReference type="GeneID" id="86063628"/>
<keyword evidence="3" id="KW-0560">Oxidoreductase</keyword>
<evidence type="ECO:0000256" key="2">
    <source>
        <dbReference type="ARBA" id="ARBA00022857"/>
    </source>
</evidence>
<dbReference type="Proteomes" id="UP000248057">
    <property type="component" value="Unassembled WGS sequence"/>
</dbReference>
<feature type="active site" description="Proton donor" evidence="4">
    <location>
        <position position="51"/>
    </location>
</feature>
<proteinExistence type="inferred from homology"/>
<dbReference type="PROSITE" id="PS00062">
    <property type="entry name" value="ALDOKETO_REDUCTASE_2"/>
    <property type="match status" value="1"/>
</dbReference>
<dbReference type="InterPro" id="IPR018170">
    <property type="entry name" value="Aldo/ket_reductase_CS"/>
</dbReference>
<evidence type="ECO:0000313" key="8">
    <source>
        <dbReference type="EMBL" id="PXX49751.1"/>
    </source>
</evidence>
<comment type="similarity">
    <text evidence="1">Belongs to the aldo/keto reductase family.</text>
</comment>
<dbReference type="EMBL" id="QJKD01000013">
    <property type="protein sequence ID" value="PXX49751.1"/>
    <property type="molecule type" value="Genomic_DNA"/>
</dbReference>
<accession>A0A2V3XY12</accession>
<feature type="site" description="Lowers pKa of active site Tyr" evidence="6">
    <location>
        <position position="76"/>
    </location>
</feature>
<evidence type="ECO:0000313" key="9">
    <source>
        <dbReference type="Proteomes" id="UP000248057"/>
    </source>
</evidence>
<evidence type="ECO:0000256" key="6">
    <source>
        <dbReference type="PIRSR" id="PIRSR000097-3"/>
    </source>
</evidence>
<comment type="caution">
    <text evidence="8">The sequence shown here is derived from an EMBL/GenBank/DDBJ whole genome shotgun (WGS) entry which is preliminary data.</text>
</comment>
<dbReference type="SUPFAM" id="SSF51430">
    <property type="entry name" value="NAD(P)-linked oxidoreductase"/>
    <property type="match status" value="1"/>
</dbReference>
<dbReference type="PRINTS" id="PR00069">
    <property type="entry name" value="ALDKETRDTASE"/>
</dbReference>
<dbReference type="PANTHER" id="PTHR43827:SF3">
    <property type="entry name" value="NADP-DEPENDENT OXIDOREDUCTASE DOMAIN-CONTAINING PROTEIN"/>
    <property type="match status" value="1"/>
</dbReference>
<feature type="domain" description="NADP-dependent oxidoreductase" evidence="7">
    <location>
        <begin position="26"/>
        <end position="257"/>
    </location>
</feature>
<keyword evidence="2" id="KW-0521">NADP</keyword>
<organism evidence="8 9">
    <name type="scientific">Hungatella effluvii</name>
    <dbReference type="NCBI Taxonomy" id="1096246"/>
    <lineage>
        <taxon>Bacteria</taxon>
        <taxon>Bacillati</taxon>
        <taxon>Bacillota</taxon>
        <taxon>Clostridia</taxon>
        <taxon>Lachnospirales</taxon>
        <taxon>Lachnospiraceae</taxon>
        <taxon>Hungatella</taxon>
    </lineage>
</organism>
<gene>
    <name evidence="8" type="ORF">DFR60_113137</name>
</gene>
<evidence type="ECO:0000256" key="1">
    <source>
        <dbReference type="ARBA" id="ARBA00007905"/>
    </source>
</evidence>
<dbReference type="CDD" id="cd19071">
    <property type="entry name" value="AKR_AKR1-5-like"/>
    <property type="match status" value="1"/>
</dbReference>
<dbReference type="InterPro" id="IPR023210">
    <property type="entry name" value="NADP_OxRdtase_dom"/>
</dbReference>
<dbReference type="InterPro" id="IPR036812">
    <property type="entry name" value="NAD(P)_OxRdtase_dom_sf"/>
</dbReference>
<dbReference type="FunFam" id="3.20.20.100:FF:000002">
    <property type="entry name" value="2,5-diketo-D-gluconic acid reductase A"/>
    <property type="match status" value="1"/>
</dbReference>
<dbReference type="InterPro" id="IPR020471">
    <property type="entry name" value="AKR"/>
</dbReference>
<dbReference type="AlphaFoldDB" id="A0A2V3XY12"/>